<dbReference type="AlphaFoldDB" id="A0A7J3Z7C3"/>
<reference evidence="5" key="1">
    <citation type="journal article" date="2020" name="mSystems">
        <title>Genome- and Community-Level Interaction Insights into Carbon Utilization and Element Cycling Functions of Hydrothermarchaeota in Hydrothermal Sediment.</title>
        <authorList>
            <person name="Zhou Z."/>
            <person name="Liu Y."/>
            <person name="Xu W."/>
            <person name="Pan J."/>
            <person name="Luo Z.H."/>
            <person name="Li M."/>
        </authorList>
    </citation>
    <scope>NUCLEOTIDE SEQUENCE [LARGE SCALE GENOMIC DNA]</scope>
    <source>
        <strain evidence="5">SpSt-1105</strain>
        <strain evidence="4">SpSt-27</strain>
    </source>
</reference>
<accession>A0A7J3Z7C3</accession>
<name>A0A7J3Z7C3_9CREN</name>
<evidence type="ECO:0000313" key="5">
    <source>
        <dbReference type="EMBL" id="HHQ50686.1"/>
    </source>
</evidence>
<dbReference type="Pfam" id="PF01954">
    <property type="entry name" value="AF2212-like"/>
    <property type="match status" value="1"/>
</dbReference>
<keyword evidence="2 3" id="KW-1277">Toxin-antitoxin system</keyword>
<dbReference type="EMBL" id="DSLL01000020">
    <property type="protein sequence ID" value="HEH30996.1"/>
    <property type="molecule type" value="Genomic_DNA"/>
</dbReference>
<comment type="caution">
    <text evidence="5">The sequence shown here is derived from an EMBL/GenBank/DDBJ whole genome shotgun (WGS) entry which is preliminary data.</text>
</comment>
<evidence type="ECO:0000256" key="2">
    <source>
        <dbReference type="ARBA" id="ARBA00022649"/>
    </source>
</evidence>
<dbReference type="Gene3D" id="4.10.1150.10">
    <property type="entry name" value="AF2212/PG0164-like"/>
    <property type="match status" value="1"/>
</dbReference>
<comment type="function">
    <text evidence="3">Antitoxin component of a type II toxin-antitoxin (TA) system.</text>
</comment>
<evidence type="ECO:0000256" key="3">
    <source>
        <dbReference type="RuleBase" id="RU368051"/>
    </source>
</evidence>
<sequence>MSKVVRVRYEKGVLKPLELIELREGEELVVSIIRKHWVREVLEKYIGMFGKADVEELKKYEEEA</sequence>
<dbReference type="EMBL" id="DRYQ01000074">
    <property type="protein sequence ID" value="HHQ50686.1"/>
    <property type="molecule type" value="Genomic_DNA"/>
</dbReference>
<evidence type="ECO:0000256" key="1">
    <source>
        <dbReference type="ARBA" id="ARBA00006615"/>
    </source>
</evidence>
<organism evidence="5">
    <name type="scientific">Ignisphaera aggregans</name>
    <dbReference type="NCBI Taxonomy" id="334771"/>
    <lineage>
        <taxon>Archaea</taxon>
        <taxon>Thermoproteota</taxon>
        <taxon>Thermoprotei</taxon>
        <taxon>Desulfurococcales</taxon>
        <taxon>Desulfurococcaceae</taxon>
        <taxon>Ignisphaera</taxon>
    </lineage>
</organism>
<protein>
    <recommendedName>
        <fullName evidence="3">Antitoxin</fullName>
    </recommendedName>
</protein>
<evidence type="ECO:0000313" key="4">
    <source>
        <dbReference type="EMBL" id="HEH30996.1"/>
    </source>
</evidence>
<dbReference type="InterPro" id="IPR008203">
    <property type="entry name" value="AF2212-like"/>
</dbReference>
<gene>
    <name evidence="5" type="ORF">ENM66_04980</name>
    <name evidence="4" type="ORF">ENP99_02635</name>
</gene>
<dbReference type="SUPFAM" id="SSF141694">
    <property type="entry name" value="AF2212/PG0164-like"/>
    <property type="match status" value="1"/>
</dbReference>
<comment type="similarity">
    <text evidence="1 3">Belongs to the UPF0165 family.</text>
</comment>
<proteinExistence type="inferred from homology"/>
<dbReference type="InterPro" id="IPR024069">
    <property type="entry name" value="AF2212-like_dom_sf"/>
</dbReference>